<dbReference type="InterPro" id="IPR043138">
    <property type="entry name" value="GGT_lsub"/>
</dbReference>
<dbReference type="PANTHER" id="PTHR43199">
    <property type="entry name" value="GLUTATHIONE HYDROLASE"/>
    <property type="match status" value="1"/>
</dbReference>
<gene>
    <name evidence="6" type="ORF">AVL62_15450</name>
</gene>
<dbReference type="InterPro" id="IPR051792">
    <property type="entry name" value="GGT_bact"/>
</dbReference>
<protein>
    <recommendedName>
        <fullName evidence="8">Gamma-glutamyltransferase</fullName>
    </recommendedName>
</protein>
<organism evidence="6 7">
    <name type="scientific">Serinicoccus chungangensis</name>
    <dbReference type="NCBI Taxonomy" id="767452"/>
    <lineage>
        <taxon>Bacteria</taxon>
        <taxon>Bacillati</taxon>
        <taxon>Actinomycetota</taxon>
        <taxon>Actinomycetes</taxon>
        <taxon>Micrococcales</taxon>
        <taxon>Ornithinimicrobiaceae</taxon>
        <taxon>Serinicoccus</taxon>
    </lineage>
</organism>
<dbReference type="PRINTS" id="PR01210">
    <property type="entry name" value="GGTRANSPTASE"/>
</dbReference>
<dbReference type="AlphaFoldDB" id="A0A0W8IB75"/>
<dbReference type="Gene3D" id="1.10.246.130">
    <property type="match status" value="1"/>
</dbReference>
<dbReference type="InterPro" id="IPR029055">
    <property type="entry name" value="Ntn_hydrolases_N"/>
</dbReference>
<dbReference type="GO" id="GO:0016787">
    <property type="term" value="F:hydrolase activity"/>
    <property type="evidence" value="ECO:0007669"/>
    <property type="project" value="UniProtKB-KW"/>
</dbReference>
<sequence length="560" mass="56922">MALVALTLAACSGGDPGPDAAPTTAPEAPAATSAPPDDAAATTEPAPPEAAPSTTAPEPPPEPGLGASGVSAGHPLAAEAGMQMLERGGSAVDAAIAAAFTDAVTQPSSSGIGGGGVTIVAADGEAVNYDYREVVNAQGAVPEDGVGVPGFVAGMHRLHEEHGELPWEVLLEPAITVAEDGHPVSDFVAAALRTPNGEAATGDLPHFRSGGAPLQAGDPLVQTDLAATMRTLAEEGAPSFYTGSLSGRVAGVPGLDARTLQDYEVQVSAPAAGDLAGDVLLSGAPPLPGAAIVQMAQIAEAGGIGEVDPDSAEFVDRLSQAWLVADRTVQEELGDPAFVDVPVERITDQEANAALAADLYDGDGGVAAVADPYDSDPNTTHISVVDEDGVGVSMTNTLTSFWGSGRYLDGYFLNDQLSRFFAIGVSDANQPEAGRRSVSWSAPSMVVDEDYRPVLVVGTPGGRQIPSTTASVVLRWGLHGEPLDAAVPAGRFLLSDGRLRLEDPALAGELRSMGYAVDVADPGRRADFGSVQALAVDWEQGTVTGFADDRRSAGFVVDSP</sequence>
<dbReference type="Gene3D" id="3.60.20.40">
    <property type="match status" value="1"/>
</dbReference>
<dbReference type="GO" id="GO:0016740">
    <property type="term" value="F:transferase activity"/>
    <property type="evidence" value="ECO:0007669"/>
    <property type="project" value="UniProtKB-KW"/>
</dbReference>
<evidence type="ECO:0000313" key="6">
    <source>
        <dbReference type="EMBL" id="KUG57220.1"/>
    </source>
</evidence>
<keyword evidence="7" id="KW-1185">Reference proteome</keyword>
<reference evidence="6 7" key="1">
    <citation type="submission" date="2015-12" db="EMBL/GenBank/DDBJ databases">
        <title>Serinicoccus chungangenesis strain CD08_5 genome sequencing and assembly.</title>
        <authorList>
            <person name="Chander A.M."/>
            <person name="Kaur G."/>
            <person name="Nair G.R."/>
            <person name="Dhawan D.K."/>
            <person name="Kochhar R.K."/>
            <person name="Mayilraj S."/>
            <person name="Bhadada S.K."/>
        </authorList>
    </citation>
    <scope>NUCLEOTIDE SEQUENCE [LARGE SCALE GENOMIC DNA]</scope>
    <source>
        <strain evidence="6 7">CD08_5</strain>
    </source>
</reference>
<comment type="similarity">
    <text evidence="1">Belongs to the gamma-glutamyltransferase family.</text>
</comment>
<keyword evidence="3" id="KW-0378">Hydrolase</keyword>
<keyword evidence="2" id="KW-0808">Transferase</keyword>
<evidence type="ECO:0008006" key="8">
    <source>
        <dbReference type="Google" id="ProtNLM"/>
    </source>
</evidence>
<dbReference type="EMBL" id="LQBL01000007">
    <property type="protein sequence ID" value="KUG57220.1"/>
    <property type="molecule type" value="Genomic_DNA"/>
</dbReference>
<proteinExistence type="inferred from homology"/>
<evidence type="ECO:0000256" key="5">
    <source>
        <dbReference type="SAM" id="MobiDB-lite"/>
    </source>
</evidence>
<evidence type="ECO:0000256" key="2">
    <source>
        <dbReference type="ARBA" id="ARBA00022679"/>
    </source>
</evidence>
<accession>A0A0W8IB75</accession>
<dbReference type="InterPro" id="IPR043137">
    <property type="entry name" value="GGT_ssub_C"/>
</dbReference>
<feature type="compositionally biased region" description="Low complexity" evidence="5">
    <location>
        <begin position="9"/>
        <end position="44"/>
    </location>
</feature>
<dbReference type="Pfam" id="PF01019">
    <property type="entry name" value="G_glu_transpept"/>
    <property type="match status" value="1"/>
</dbReference>
<dbReference type="STRING" id="767452.AVL62_15450"/>
<evidence type="ECO:0000256" key="3">
    <source>
        <dbReference type="ARBA" id="ARBA00022801"/>
    </source>
</evidence>
<feature type="region of interest" description="Disordered" evidence="5">
    <location>
        <begin position="1"/>
        <end position="73"/>
    </location>
</feature>
<keyword evidence="4" id="KW-0865">Zymogen</keyword>
<dbReference type="Proteomes" id="UP000054837">
    <property type="component" value="Unassembled WGS sequence"/>
</dbReference>
<comment type="caution">
    <text evidence="6">The sequence shown here is derived from an EMBL/GenBank/DDBJ whole genome shotgun (WGS) entry which is preliminary data.</text>
</comment>
<evidence type="ECO:0000256" key="4">
    <source>
        <dbReference type="ARBA" id="ARBA00023145"/>
    </source>
</evidence>
<evidence type="ECO:0000313" key="7">
    <source>
        <dbReference type="Proteomes" id="UP000054837"/>
    </source>
</evidence>
<evidence type="ECO:0000256" key="1">
    <source>
        <dbReference type="ARBA" id="ARBA00009381"/>
    </source>
</evidence>
<dbReference type="PANTHER" id="PTHR43199:SF1">
    <property type="entry name" value="GLUTATHIONE HYDROLASE PROENZYME"/>
    <property type="match status" value="1"/>
</dbReference>
<dbReference type="SUPFAM" id="SSF56235">
    <property type="entry name" value="N-terminal nucleophile aminohydrolases (Ntn hydrolases)"/>
    <property type="match status" value="1"/>
</dbReference>
<name>A0A0W8IB75_9MICO</name>